<dbReference type="Proteomes" id="UP001251528">
    <property type="component" value="Unassembled WGS sequence"/>
</dbReference>
<organism evidence="2 3">
    <name type="scientific">Conoideocrella luteorostrata</name>
    <dbReference type="NCBI Taxonomy" id="1105319"/>
    <lineage>
        <taxon>Eukaryota</taxon>
        <taxon>Fungi</taxon>
        <taxon>Dikarya</taxon>
        <taxon>Ascomycota</taxon>
        <taxon>Pezizomycotina</taxon>
        <taxon>Sordariomycetes</taxon>
        <taxon>Hypocreomycetidae</taxon>
        <taxon>Hypocreales</taxon>
        <taxon>Clavicipitaceae</taxon>
        <taxon>Conoideocrella</taxon>
    </lineage>
</organism>
<feature type="domain" description="Carrier" evidence="1">
    <location>
        <begin position="426"/>
        <end position="499"/>
    </location>
</feature>
<proteinExistence type="predicted"/>
<dbReference type="SUPFAM" id="SSF47336">
    <property type="entry name" value="ACP-like"/>
    <property type="match status" value="1"/>
</dbReference>
<dbReference type="InterPro" id="IPR036736">
    <property type="entry name" value="ACP-like_sf"/>
</dbReference>
<gene>
    <name evidence="2" type="ORF">QQS21_003925</name>
</gene>
<dbReference type="Pfam" id="PF00550">
    <property type="entry name" value="PP-binding"/>
    <property type="match status" value="1"/>
</dbReference>
<dbReference type="Gene3D" id="3.10.129.110">
    <property type="entry name" value="Polyketide synthase dehydratase"/>
    <property type="match status" value="1"/>
</dbReference>
<name>A0AAJ0CVD7_9HYPO</name>
<sequence length="499" mass="56132">MIQLPSYPFDLQRYWIQYDGDWMVRKNQKSSLETVAKLSEIEFEGSMLRSVLQSEVAENGARMFVFATKIATEKARRQPVWFSSLFADMVLAAASHLFKIPSHCLSAMEVSKMKFGEECEPGHLASLKVRAVRHAAGSNVIDVIVASTSAEHAQCQVVFSKDQKWSLEADKSAYLYQSRIELLQLLVLNGQSLRLSHFDACQFVGHHETCQGIEELVLNTSTMEAAGKIRILSDKEHYLCNPQWIGALIDIIRILLKSSLRVWYTCGGWDKLYLQFPLEVGKSYRIHTRMRSLGPSAIVAGDAQLLDASGCAVALIKQLFFLPDKMELKITPNTGSETIRENIGNRNVQELSQLLQTETLAKQTCSSTDFSMEEAKGATTPDSSATQRSHEYCKELLLQDRLDTSESLESHGQFEPRQAKNADHDEINFNIIRDTLAKEIGVECESLTDDTQLEDIGVDSIIQISVVDRLQAFVPNPLPSNFLMQYNSVGKLRQYFARC</sequence>
<dbReference type="InterPro" id="IPR042104">
    <property type="entry name" value="PKS_dehydratase_sf"/>
</dbReference>
<comment type="caution">
    <text evidence="2">The sequence shown here is derived from an EMBL/GenBank/DDBJ whole genome shotgun (WGS) entry which is preliminary data.</text>
</comment>
<protein>
    <recommendedName>
        <fullName evidence="1">Carrier domain-containing protein</fullName>
    </recommendedName>
</protein>
<dbReference type="PROSITE" id="PS50075">
    <property type="entry name" value="CARRIER"/>
    <property type="match status" value="1"/>
</dbReference>
<keyword evidence="3" id="KW-1185">Reference proteome</keyword>
<evidence type="ECO:0000259" key="1">
    <source>
        <dbReference type="PROSITE" id="PS50075"/>
    </source>
</evidence>
<dbReference type="AlphaFoldDB" id="A0AAJ0CVD7"/>
<dbReference type="InterPro" id="IPR009081">
    <property type="entry name" value="PP-bd_ACP"/>
</dbReference>
<reference evidence="2" key="1">
    <citation type="submission" date="2023-06" db="EMBL/GenBank/DDBJ databases">
        <title>Conoideocrella luteorostrata (Hypocreales: Clavicipitaceae), a potential biocontrol fungus for elongate hemlock scale in United States Christmas tree production areas.</title>
        <authorList>
            <person name="Barrett H."/>
            <person name="Lovett B."/>
            <person name="Macias A.M."/>
            <person name="Stajich J.E."/>
            <person name="Kasson M.T."/>
        </authorList>
    </citation>
    <scope>NUCLEOTIDE SEQUENCE</scope>
    <source>
        <strain evidence="2">ARSEF 14590</strain>
    </source>
</reference>
<evidence type="ECO:0000313" key="3">
    <source>
        <dbReference type="Proteomes" id="UP001251528"/>
    </source>
</evidence>
<evidence type="ECO:0000313" key="2">
    <source>
        <dbReference type="EMBL" id="KAK2603890.1"/>
    </source>
</evidence>
<dbReference type="EMBL" id="JASWJB010000054">
    <property type="protein sequence ID" value="KAK2603890.1"/>
    <property type="molecule type" value="Genomic_DNA"/>
</dbReference>
<dbReference type="Gene3D" id="1.10.1200.10">
    <property type="entry name" value="ACP-like"/>
    <property type="match status" value="1"/>
</dbReference>
<accession>A0AAJ0CVD7</accession>